<feature type="non-terminal residue" evidence="2">
    <location>
        <position position="239"/>
    </location>
</feature>
<sequence>MSAGWRAGRLQEEKILQEEVKSRLIQEKVSPVLEENDKGIPLKVINTSNQENVLLVNDTCIDSPVEERSLREVIQNKTNVPQVHKNESKKNKLVKQQTLSNLPEDNEEKRSLQKTLRKQNTVSGAISSEGKFSPCSLSSDGDRLFIRVRTSSGVDLLSKCNTVYTSAKALDRVPSDSDFIQRLNGNNRVGSDGGSHTPTSSGVGTSLVSLSGMGTSSAEGTTERPTSIASYRTRNSGTD</sequence>
<organism evidence="2">
    <name type="scientific">Cuerna arida</name>
    <dbReference type="NCBI Taxonomy" id="1464854"/>
    <lineage>
        <taxon>Eukaryota</taxon>
        <taxon>Metazoa</taxon>
        <taxon>Ecdysozoa</taxon>
        <taxon>Arthropoda</taxon>
        <taxon>Hexapoda</taxon>
        <taxon>Insecta</taxon>
        <taxon>Pterygota</taxon>
        <taxon>Neoptera</taxon>
        <taxon>Paraneoptera</taxon>
        <taxon>Hemiptera</taxon>
        <taxon>Auchenorrhyncha</taxon>
        <taxon>Membracoidea</taxon>
        <taxon>Cicadellidae</taxon>
        <taxon>Cicadellinae</taxon>
        <taxon>Proconiini</taxon>
        <taxon>Cuerna</taxon>
    </lineage>
</organism>
<feature type="region of interest" description="Disordered" evidence="1">
    <location>
        <begin position="183"/>
        <end position="239"/>
    </location>
</feature>
<dbReference type="EMBL" id="GECZ01003065">
    <property type="protein sequence ID" value="JAS66704.1"/>
    <property type="molecule type" value="Transcribed_RNA"/>
</dbReference>
<gene>
    <name evidence="2" type="ORF">g.44250</name>
</gene>
<dbReference type="AlphaFoldDB" id="A0A1B6GW82"/>
<reference evidence="2" key="1">
    <citation type="submission" date="2015-11" db="EMBL/GenBank/DDBJ databases">
        <title>De novo transcriptome assembly of four potential Pierce s Disease insect vectors from Arizona vineyards.</title>
        <authorList>
            <person name="Tassone E.E."/>
        </authorList>
    </citation>
    <scope>NUCLEOTIDE SEQUENCE</scope>
</reference>
<proteinExistence type="predicted"/>
<name>A0A1B6GW82_9HEMI</name>
<evidence type="ECO:0000256" key="1">
    <source>
        <dbReference type="SAM" id="MobiDB-lite"/>
    </source>
</evidence>
<feature type="compositionally biased region" description="Polar residues" evidence="1">
    <location>
        <begin position="94"/>
        <end position="103"/>
    </location>
</feature>
<feature type="compositionally biased region" description="Low complexity" evidence="1">
    <location>
        <begin position="197"/>
        <end position="217"/>
    </location>
</feature>
<evidence type="ECO:0000313" key="2">
    <source>
        <dbReference type="EMBL" id="JAS66704.1"/>
    </source>
</evidence>
<feature type="compositionally biased region" description="Polar residues" evidence="1">
    <location>
        <begin position="218"/>
        <end position="239"/>
    </location>
</feature>
<feature type="region of interest" description="Disordered" evidence="1">
    <location>
        <begin position="76"/>
        <end position="133"/>
    </location>
</feature>
<accession>A0A1B6GW82</accession>
<protein>
    <submittedName>
        <fullName evidence="2">Uncharacterized protein</fullName>
    </submittedName>
</protein>